<sequence length="181" mass="20758">MKMYLITLIAGILFATQAVRSKEIVHENELPTRADAPPYLEQVTCKDNPCKNKGFCKDTPEEVLQTRRFYQCLCQRSTCGQHCDIGTFELHASIQLSCSPDEGIIDTWDSSSYLVTGCRNLCYKYENCKGINIKQYYDGSGYCSILKYDLNEETCAMEPMSEVGTEYWFERRTENCANLQE</sequence>
<keyword evidence="1" id="KW-0245">EGF-like domain</keyword>
<keyword evidence="2" id="KW-0732">Signal</keyword>
<evidence type="ECO:0000313" key="5">
    <source>
        <dbReference type="RefSeq" id="XP_022243181.1"/>
    </source>
</evidence>
<evidence type="ECO:0000256" key="2">
    <source>
        <dbReference type="SAM" id="SignalP"/>
    </source>
</evidence>
<evidence type="ECO:0000259" key="3">
    <source>
        <dbReference type="PROSITE" id="PS50026"/>
    </source>
</evidence>
<feature type="signal peptide" evidence="2">
    <location>
        <begin position="1"/>
        <end position="21"/>
    </location>
</feature>
<dbReference type="GeneID" id="111086066"/>
<evidence type="ECO:0000313" key="4">
    <source>
        <dbReference type="Proteomes" id="UP000694941"/>
    </source>
</evidence>
<dbReference type="Proteomes" id="UP000694941">
    <property type="component" value="Unplaced"/>
</dbReference>
<name>A0ABM1SHS6_LIMPO</name>
<dbReference type="RefSeq" id="XP_022243181.1">
    <property type="nucleotide sequence ID" value="XM_022387473.1"/>
</dbReference>
<dbReference type="SUPFAM" id="SSF57196">
    <property type="entry name" value="EGF/Laminin"/>
    <property type="match status" value="1"/>
</dbReference>
<accession>A0ABM1SHS6</accession>
<keyword evidence="1" id="KW-1015">Disulfide bond</keyword>
<feature type="chain" id="PRO_5045665597" evidence="2">
    <location>
        <begin position="22"/>
        <end position="181"/>
    </location>
</feature>
<gene>
    <name evidence="5" type="primary">LOC111086066</name>
</gene>
<organism evidence="4 5">
    <name type="scientific">Limulus polyphemus</name>
    <name type="common">Atlantic horseshoe crab</name>
    <dbReference type="NCBI Taxonomy" id="6850"/>
    <lineage>
        <taxon>Eukaryota</taxon>
        <taxon>Metazoa</taxon>
        <taxon>Ecdysozoa</taxon>
        <taxon>Arthropoda</taxon>
        <taxon>Chelicerata</taxon>
        <taxon>Merostomata</taxon>
        <taxon>Xiphosura</taxon>
        <taxon>Limulidae</taxon>
        <taxon>Limulus</taxon>
    </lineage>
</organism>
<protein>
    <submittedName>
        <fullName evidence="5">Uncharacterized protein LOC111086066</fullName>
    </submittedName>
</protein>
<dbReference type="Gene3D" id="2.10.25.10">
    <property type="entry name" value="Laminin"/>
    <property type="match status" value="1"/>
</dbReference>
<reference evidence="5" key="1">
    <citation type="submission" date="2025-08" db="UniProtKB">
        <authorList>
            <consortium name="RefSeq"/>
        </authorList>
    </citation>
    <scope>IDENTIFICATION</scope>
    <source>
        <tissue evidence="5">Muscle</tissue>
    </source>
</reference>
<dbReference type="PROSITE" id="PS00022">
    <property type="entry name" value="EGF_1"/>
    <property type="match status" value="1"/>
</dbReference>
<evidence type="ECO:0000256" key="1">
    <source>
        <dbReference type="PROSITE-ProRule" id="PRU00076"/>
    </source>
</evidence>
<proteinExistence type="predicted"/>
<dbReference type="PROSITE" id="PS50026">
    <property type="entry name" value="EGF_3"/>
    <property type="match status" value="1"/>
</dbReference>
<dbReference type="InterPro" id="IPR000742">
    <property type="entry name" value="EGF"/>
</dbReference>
<feature type="domain" description="EGF-like" evidence="3">
    <location>
        <begin position="41"/>
        <end position="84"/>
    </location>
</feature>
<keyword evidence="4" id="KW-1185">Reference proteome</keyword>
<comment type="caution">
    <text evidence="1">Lacks conserved residue(s) required for the propagation of feature annotation.</text>
</comment>
<feature type="disulfide bond" evidence="1">
    <location>
        <begin position="74"/>
        <end position="83"/>
    </location>
</feature>